<dbReference type="AlphaFoldDB" id="A0A3P7KUU0"/>
<feature type="repeat" description="ANK" evidence="3">
    <location>
        <begin position="65"/>
        <end position="97"/>
    </location>
</feature>
<sequence length="262" mass="28153">MEAASAGHLNIVKLLIQSGAKAVFVNMNSEFKESPLTLAAYKGYTDVIEYLLSLDDYDRSTRDEELHTALMEAAMDGHLEVARVLIQAGAPVNLTSESYESPLTLSCCGGHAELAKLLIDAGANIEETNDENYTPLMEAAREGHVHVVKILLENGAQVNATTDETMETALTVAACGGFTEVLDVLVKHGGDLELGTNTPLMEAAQEGHALTVNYILAAVKPENRSAKFRQQMNQALSLAAENGHFDVLDVLYSNGADLVSFD</sequence>
<keyword evidence="1" id="KW-0677">Repeat</keyword>
<evidence type="ECO:0000256" key="2">
    <source>
        <dbReference type="ARBA" id="ARBA00023043"/>
    </source>
</evidence>
<dbReference type="Pfam" id="PF00023">
    <property type="entry name" value="Ank"/>
    <property type="match status" value="2"/>
</dbReference>
<dbReference type="PANTHER" id="PTHR23206">
    <property type="entry name" value="MASK PROTEIN"/>
    <property type="match status" value="1"/>
</dbReference>
<feature type="repeat" description="ANK" evidence="3">
    <location>
        <begin position="98"/>
        <end position="130"/>
    </location>
</feature>
<dbReference type="InterPro" id="IPR036770">
    <property type="entry name" value="Ankyrin_rpt-contain_sf"/>
</dbReference>
<dbReference type="SMART" id="SM00248">
    <property type="entry name" value="ANK"/>
    <property type="match status" value="8"/>
</dbReference>
<feature type="repeat" description="ANK" evidence="3">
    <location>
        <begin position="231"/>
        <end position="262"/>
    </location>
</feature>
<dbReference type="GO" id="GO:0005737">
    <property type="term" value="C:cytoplasm"/>
    <property type="evidence" value="ECO:0007669"/>
    <property type="project" value="TreeGrafter"/>
</dbReference>
<organism evidence="4 5">
    <name type="scientific">Strongylus vulgaris</name>
    <name type="common">Blood worm</name>
    <dbReference type="NCBI Taxonomy" id="40348"/>
    <lineage>
        <taxon>Eukaryota</taxon>
        <taxon>Metazoa</taxon>
        <taxon>Ecdysozoa</taxon>
        <taxon>Nematoda</taxon>
        <taxon>Chromadorea</taxon>
        <taxon>Rhabditida</taxon>
        <taxon>Rhabditina</taxon>
        <taxon>Rhabditomorpha</taxon>
        <taxon>Strongyloidea</taxon>
        <taxon>Strongylidae</taxon>
        <taxon>Strongylus</taxon>
    </lineage>
</organism>
<gene>
    <name evidence="4" type="ORF">SVUK_LOCUS6136</name>
</gene>
<evidence type="ECO:0000256" key="1">
    <source>
        <dbReference type="ARBA" id="ARBA00022737"/>
    </source>
</evidence>
<evidence type="ECO:0000256" key="3">
    <source>
        <dbReference type="PROSITE-ProRule" id="PRU00023"/>
    </source>
</evidence>
<evidence type="ECO:0000313" key="5">
    <source>
        <dbReference type="Proteomes" id="UP000270094"/>
    </source>
</evidence>
<name>A0A3P7KUU0_STRVU</name>
<dbReference type="Gene3D" id="1.25.40.20">
    <property type="entry name" value="Ankyrin repeat-containing domain"/>
    <property type="match status" value="2"/>
</dbReference>
<keyword evidence="5" id="KW-1185">Reference proteome</keyword>
<protein>
    <submittedName>
        <fullName evidence="4">Uncharacterized protein</fullName>
    </submittedName>
</protein>
<reference evidence="4 5" key="1">
    <citation type="submission" date="2018-11" db="EMBL/GenBank/DDBJ databases">
        <authorList>
            <consortium name="Pathogen Informatics"/>
        </authorList>
    </citation>
    <scope>NUCLEOTIDE SEQUENCE [LARGE SCALE GENOMIC DNA]</scope>
</reference>
<dbReference type="PRINTS" id="PR01415">
    <property type="entry name" value="ANKYRIN"/>
</dbReference>
<dbReference type="PROSITE" id="PS50297">
    <property type="entry name" value="ANK_REP_REGION"/>
    <property type="match status" value="4"/>
</dbReference>
<dbReference type="Proteomes" id="UP000270094">
    <property type="component" value="Unassembled WGS sequence"/>
</dbReference>
<evidence type="ECO:0000313" key="4">
    <source>
        <dbReference type="EMBL" id="VDM71138.1"/>
    </source>
</evidence>
<dbReference type="InterPro" id="IPR051631">
    <property type="entry name" value="Ankyrin-KH/SAM_domain"/>
</dbReference>
<dbReference type="OrthoDB" id="5874683at2759"/>
<feature type="repeat" description="ANK" evidence="3">
    <location>
        <begin position="131"/>
        <end position="163"/>
    </location>
</feature>
<dbReference type="Pfam" id="PF12796">
    <property type="entry name" value="Ank_2"/>
    <property type="match status" value="2"/>
</dbReference>
<dbReference type="GO" id="GO:0045087">
    <property type="term" value="P:innate immune response"/>
    <property type="evidence" value="ECO:0007669"/>
    <property type="project" value="TreeGrafter"/>
</dbReference>
<dbReference type="SUPFAM" id="SSF48403">
    <property type="entry name" value="Ankyrin repeat"/>
    <property type="match status" value="1"/>
</dbReference>
<dbReference type="InterPro" id="IPR002110">
    <property type="entry name" value="Ankyrin_rpt"/>
</dbReference>
<keyword evidence="2 3" id="KW-0040">ANK repeat</keyword>
<proteinExistence type="predicted"/>
<dbReference type="EMBL" id="UYYB01018975">
    <property type="protein sequence ID" value="VDM71138.1"/>
    <property type="molecule type" value="Genomic_DNA"/>
</dbReference>
<accession>A0A3P7KUU0</accession>
<dbReference type="PROSITE" id="PS50088">
    <property type="entry name" value="ANK_REPEAT"/>
    <property type="match status" value="4"/>
</dbReference>
<dbReference type="PANTHER" id="PTHR23206:SF8">
    <property type="entry name" value="ANKYRIN REPEAT AND KH DOMAIN-CONTAINING 1"/>
    <property type="match status" value="1"/>
</dbReference>